<keyword evidence="7 12" id="KW-0274">FAD</keyword>
<dbReference type="OMA" id="LTATNCY"/>
<feature type="binding site" evidence="12">
    <location>
        <position position="299"/>
    </location>
    <ligand>
        <name>FAD</name>
        <dbReference type="ChEBI" id="CHEBI:57692"/>
    </ligand>
</feature>
<dbReference type="InterPro" id="IPR036010">
    <property type="entry name" value="2Fe-2S_ferredoxin-like_sf"/>
</dbReference>
<comment type="similarity">
    <text evidence="2">Belongs to the xanthine dehydrogenase family.</text>
</comment>
<dbReference type="GO" id="GO:0071949">
    <property type="term" value="F:FAD binding"/>
    <property type="evidence" value="ECO:0007669"/>
    <property type="project" value="InterPro"/>
</dbReference>
<dbReference type="InterPro" id="IPR016169">
    <property type="entry name" value="FAD-bd_PCMH_sub2"/>
</dbReference>
<dbReference type="FunFam" id="3.30.365.10:FF:000001">
    <property type="entry name" value="Xanthine dehydrogenase oxidase"/>
    <property type="match status" value="1"/>
</dbReference>
<dbReference type="CDD" id="cd00207">
    <property type="entry name" value="fer2"/>
    <property type="match status" value="1"/>
</dbReference>
<dbReference type="SUPFAM" id="SSF56003">
    <property type="entry name" value="Molybdenum cofactor-binding domain"/>
    <property type="match status" value="1"/>
</dbReference>
<dbReference type="InterPro" id="IPR016208">
    <property type="entry name" value="Ald_Oxase/xanthine_DH-like"/>
</dbReference>
<keyword evidence="4" id="KW-0285">Flavoprotein</keyword>
<dbReference type="Gene3D" id="3.30.390.50">
    <property type="entry name" value="CO dehydrogenase flavoprotein, C-terminal domain"/>
    <property type="match status" value="1"/>
</dbReference>
<feature type="binding site" evidence="13">
    <location>
        <position position="27"/>
    </location>
    <ligand>
        <name>[2Fe-2S] cluster</name>
        <dbReference type="ChEBI" id="CHEBI:190135"/>
        <label>1</label>
    </ligand>
</feature>
<keyword evidence="10 13" id="KW-0411">Iron-sulfur</keyword>
<keyword evidence="3 13" id="KW-0500">Molybdenum</keyword>
<evidence type="ECO:0000256" key="4">
    <source>
        <dbReference type="ARBA" id="ARBA00022630"/>
    </source>
</evidence>
<dbReference type="eggNOG" id="KOG0430">
    <property type="taxonomic scope" value="Eukaryota"/>
</dbReference>
<dbReference type="Pfam" id="PF01799">
    <property type="entry name" value="Fer2_2"/>
    <property type="match status" value="1"/>
</dbReference>
<dbReference type="SUPFAM" id="SSF55447">
    <property type="entry name" value="CO dehydrogenase flavoprotein C-terminal domain-like"/>
    <property type="match status" value="1"/>
</dbReference>
<feature type="binding site" evidence="13">
    <location>
        <position position="836"/>
    </location>
    <ligand>
        <name>Mo-molybdopterin</name>
        <dbReference type="ChEBI" id="CHEBI:71302"/>
    </ligand>
    <ligandPart>
        <name>Mo</name>
        <dbReference type="ChEBI" id="CHEBI:28685"/>
    </ligandPart>
</feature>
<evidence type="ECO:0000256" key="1">
    <source>
        <dbReference type="ARBA" id="ARBA00001974"/>
    </source>
</evidence>
<keyword evidence="9 13" id="KW-0408">Iron</keyword>
<dbReference type="GO" id="GO:0016491">
    <property type="term" value="F:oxidoreductase activity"/>
    <property type="evidence" value="ECO:0007669"/>
    <property type="project" value="UniProtKB-KW"/>
</dbReference>
<dbReference type="InterPro" id="IPR008274">
    <property type="entry name" value="AldOxase/xan_DH_MoCoBD1"/>
</dbReference>
<dbReference type="SMART" id="SM01092">
    <property type="entry name" value="CO_deh_flav_C"/>
    <property type="match status" value="1"/>
</dbReference>
<accession>A0A0L0DTB7</accession>
<comment type="cofactor">
    <cofactor evidence="13">
        <name>[2Fe-2S] cluster</name>
        <dbReference type="ChEBI" id="CHEBI:190135"/>
    </cofactor>
    <text evidence="13">Binds 2 [2Fe-2S] clusters.</text>
</comment>
<keyword evidence="17" id="KW-1185">Reference proteome</keyword>
<dbReference type="InterPro" id="IPR037165">
    <property type="entry name" value="AldOxase/xan_DH_Mopterin-bd_sf"/>
</dbReference>
<feature type="binding site" evidence="13">
    <location>
        <position position="49"/>
    </location>
    <ligand>
        <name>[2Fe-2S] cluster</name>
        <dbReference type="ChEBI" id="CHEBI:190135"/>
        <label>1</label>
    </ligand>
</feature>
<dbReference type="InterPro" id="IPR006058">
    <property type="entry name" value="2Fe2S_fd_BS"/>
</dbReference>
<keyword evidence="6 13" id="KW-0479">Metal-binding</keyword>
<evidence type="ECO:0000256" key="7">
    <source>
        <dbReference type="ARBA" id="ARBA00022827"/>
    </source>
</evidence>
<dbReference type="InterPro" id="IPR036884">
    <property type="entry name" value="2Fe-2S-bd_dom_sf"/>
</dbReference>
<sequence>MLTTLLDHLRDIEGLTGTKASCREGGCGACAVQVVRAGGGPGTGSINACLCPLASLEGASVTTVEGVGSSKTGLHPIQERLAAANGSQCGFCTPGMVMAAYSLVQSLDGPPTHADIEHALDGNLCRCTGYRAILSAFGTLADGNEPVDRVDQLAPSDGDTAGPQHFVAPAGSSWYAPTLLSELTAVVAGLPSLDGVRFVGGNTSRGVYHDIDDASVVYIYLRRIADLSAVGGSDAGLELGGGTTIAQLISALDAASTRSPTSFPAAVEHLRNIASTHVRNAAGWAGNLVMVRDRGFASDAATVLAGLGAELELYNAATGATSKSSVLDFVSAPPPAGELVLVTKLIIPFASKSESFHSYRTAIRPVNSHALANAAFYAKTSADGTVEAARLVFGAVGPAPAAPAAAVDALVGHRFDQGTLAAVMAAVEATIEVEPEHAYVTVDQPDGKVAYRKALLGSFVYKWFVAKATGVEQPPLHRIRPAPSGTPDYETDGAHLACTKLSAPLQATGEAVYTGDLPAGKRDLYGAFVISTRGAVMLEAVDVEAGLKLPGVVDVIVAADIPGVNDIGTVPGEDLVLYGEQVPFVGAPVAFVVAETQAAADAAARRIPVSYGSAYEPTCLTVEAAMEAGRFLPGTDGEISRGDAASALESAPRKLSGRLYAGSQIHFYMEKQTAAALVDEGDRIKLVASTQGIDYLRTRVAGVLGVSPEQIEATCRRCGGAFGGKATRPIGVTSAVAVAATKLGRNVRCTLPITTDQAMVGGRSRYVADYTVGFDDDGTIVGLTIDGVGDSGCAYDFITFMTHEYVEALDDVYFIPHAKFTVKAVNTHTAATTPVRGPAHPQATFAIESVLDIVAAETGLSPDVVRMRNMYTAQNAIAMNGMFMRGMNVDEMVAKVKADAGYDALVAEVEAYNAQSKWRKRGISVQGTKYGVAQMAASGASALVNVSGTATVTVYHAGAEIGQGINTKVAQVVAKTLGCPLAVIKVCDSSTDALPNMIVTGGSVASEACCEAARQACLDIIERTAHIKAELWRKAEDGAEPGFADIIPVAKAQHVLLSASANFVPRGRRDRGPRGRPWNTDGVQYFAFGAALSLVEVDILTGEVTILRSDVAYDCGNSLNPLIDIGQAEGAFVMGLGSYFTEDRLVTPSGGNAADGTWEYKVPSVMDAPAQFNVSILKGSDFAYNDAGGVKAVGEPPISLAMTALSAARYAVEASRVERGLPRGFDLAMPFTVDRVRTAAAVTNNDLQL</sequence>
<feature type="binding site" evidence="13">
    <location>
        <position position="125"/>
    </location>
    <ligand>
        <name>[2Fe-2S] cluster</name>
        <dbReference type="ChEBI" id="CHEBI:190135"/>
        <label>2</label>
    </ligand>
</feature>
<feature type="binding site" evidence="13">
    <location>
        <position position="92"/>
    </location>
    <ligand>
        <name>[2Fe-2S] cluster</name>
        <dbReference type="ChEBI" id="CHEBI:190135"/>
        <label>2</label>
    </ligand>
</feature>
<evidence type="ECO:0000256" key="3">
    <source>
        <dbReference type="ARBA" id="ARBA00022505"/>
    </source>
</evidence>
<gene>
    <name evidence="16" type="ORF">AMSG_10938</name>
</gene>
<feature type="binding site" evidence="13">
    <location>
        <position position="22"/>
    </location>
    <ligand>
        <name>[2Fe-2S] cluster</name>
        <dbReference type="ChEBI" id="CHEBI:190135"/>
        <label>1</label>
    </ligand>
</feature>
<dbReference type="InterPro" id="IPR016166">
    <property type="entry name" value="FAD-bd_PCMH"/>
</dbReference>
<dbReference type="InterPro" id="IPR036318">
    <property type="entry name" value="FAD-bd_PCMH-like_sf"/>
</dbReference>
<dbReference type="GeneID" id="25569037"/>
<evidence type="ECO:0000256" key="8">
    <source>
        <dbReference type="ARBA" id="ARBA00023002"/>
    </source>
</evidence>
<evidence type="ECO:0000256" key="13">
    <source>
        <dbReference type="PIRSR" id="PIRSR000127-3"/>
    </source>
</evidence>
<dbReference type="InterPro" id="IPR001041">
    <property type="entry name" value="2Fe-2S_ferredoxin-type"/>
</dbReference>
<dbReference type="InterPro" id="IPR012675">
    <property type="entry name" value="Beta-grasp_dom_sf"/>
</dbReference>
<dbReference type="InterPro" id="IPR002346">
    <property type="entry name" value="Mopterin_DH_FAD-bd"/>
</dbReference>
<evidence type="ECO:0000256" key="12">
    <source>
        <dbReference type="PIRSR" id="PIRSR000127-2"/>
    </source>
</evidence>
<keyword evidence="8" id="KW-0560">Oxidoreductase</keyword>
<feature type="active site" description="Proton acceptor" evidence="11">
    <location>
        <position position="1195"/>
    </location>
</feature>
<proteinExistence type="inferred from homology"/>
<dbReference type="SUPFAM" id="SSF54292">
    <property type="entry name" value="2Fe-2S ferredoxin-like"/>
    <property type="match status" value="1"/>
</dbReference>
<dbReference type="EMBL" id="GL349498">
    <property type="protein sequence ID" value="KNC55296.1"/>
    <property type="molecule type" value="Genomic_DNA"/>
</dbReference>
<feature type="binding site" evidence="12">
    <location>
        <position position="360"/>
    </location>
    <ligand>
        <name>FAD</name>
        <dbReference type="ChEBI" id="CHEBI:57692"/>
    </ligand>
</feature>
<feature type="binding site" evidence="13">
    <location>
        <position position="89"/>
    </location>
    <ligand>
        <name>[2Fe-2S] cluster</name>
        <dbReference type="ChEBI" id="CHEBI:190135"/>
        <label>2</label>
    </ligand>
</feature>
<evidence type="ECO:0000256" key="6">
    <source>
        <dbReference type="ARBA" id="ARBA00022723"/>
    </source>
</evidence>
<dbReference type="STRING" id="461836.A0A0L0DTB7"/>
<evidence type="ECO:0000256" key="11">
    <source>
        <dbReference type="PIRSR" id="PIRSR000127-1"/>
    </source>
</evidence>
<keyword evidence="5 13" id="KW-0001">2Fe-2S</keyword>
<dbReference type="InterPro" id="IPR036856">
    <property type="entry name" value="Ald_Oxase/Xan_DH_a/b_sf"/>
</dbReference>
<feature type="binding site" evidence="13">
    <location>
        <position position="30"/>
    </location>
    <ligand>
        <name>[2Fe-2S] cluster</name>
        <dbReference type="ChEBI" id="CHEBI:190135"/>
        <label>1</label>
    </ligand>
</feature>
<feature type="domain" description="FAD-binding PCMH-type" evidence="15">
    <location>
        <begin position="167"/>
        <end position="352"/>
    </location>
</feature>
<organism evidence="16 17">
    <name type="scientific">Thecamonas trahens ATCC 50062</name>
    <dbReference type="NCBI Taxonomy" id="461836"/>
    <lineage>
        <taxon>Eukaryota</taxon>
        <taxon>Apusozoa</taxon>
        <taxon>Apusomonadida</taxon>
        <taxon>Apusomonadidae</taxon>
        <taxon>Thecamonas</taxon>
    </lineage>
</organism>
<feature type="domain" description="2Fe-2S ferredoxin-type" evidence="14">
    <location>
        <begin position="1"/>
        <end position="67"/>
    </location>
</feature>
<dbReference type="InterPro" id="IPR000674">
    <property type="entry name" value="Ald_Oxase/Xan_DH_a/b"/>
</dbReference>
<dbReference type="PANTHER" id="PTHR11908">
    <property type="entry name" value="XANTHINE DEHYDROGENASE"/>
    <property type="match status" value="1"/>
</dbReference>
<dbReference type="SUPFAM" id="SSF47741">
    <property type="entry name" value="CO dehydrogenase ISP C-domain like"/>
    <property type="match status" value="1"/>
</dbReference>
<protein>
    <submittedName>
        <fullName evidence="16">Xanthine dehydrogenase/oxidase</fullName>
    </submittedName>
</protein>
<dbReference type="PANTHER" id="PTHR11908:SF132">
    <property type="entry name" value="ALDEHYDE OXIDASE 1-RELATED"/>
    <property type="match status" value="1"/>
</dbReference>
<dbReference type="Proteomes" id="UP000054408">
    <property type="component" value="Unassembled WGS sequence"/>
</dbReference>
<dbReference type="OrthoDB" id="8300278at2759"/>
<evidence type="ECO:0000256" key="5">
    <source>
        <dbReference type="ARBA" id="ARBA00022714"/>
    </source>
</evidence>
<feature type="binding site" evidence="13">
    <location>
        <position position="127"/>
    </location>
    <ligand>
        <name>[2Fe-2S] cluster</name>
        <dbReference type="ChEBI" id="CHEBI:190135"/>
        <label>2</label>
    </ligand>
</feature>
<dbReference type="Pfam" id="PF03450">
    <property type="entry name" value="CO_deh_flav_C"/>
    <property type="match status" value="1"/>
</dbReference>
<dbReference type="Pfam" id="PF00941">
    <property type="entry name" value="FAD_binding_5"/>
    <property type="match status" value="1"/>
</dbReference>
<reference evidence="16 17" key="1">
    <citation type="submission" date="2010-05" db="EMBL/GenBank/DDBJ databases">
        <title>The Genome Sequence of Thecamonas trahens ATCC 50062.</title>
        <authorList>
            <consortium name="The Broad Institute Genome Sequencing Platform"/>
            <person name="Russ C."/>
            <person name="Cuomo C."/>
            <person name="Shea T."/>
            <person name="Young S.K."/>
            <person name="Zeng Q."/>
            <person name="Koehrsen M."/>
            <person name="Haas B."/>
            <person name="Borodovsky M."/>
            <person name="Guigo R."/>
            <person name="Alvarado L."/>
            <person name="Berlin A."/>
            <person name="Bochicchio J."/>
            <person name="Borenstein D."/>
            <person name="Chapman S."/>
            <person name="Chen Z."/>
            <person name="Freedman E."/>
            <person name="Gellesch M."/>
            <person name="Goldberg J."/>
            <person name="Griggs A."/>
            <person name="Gujja S."/>
            <person name="Heilman E."/>
            <person name="Heiman D."/>
            <person name="Hepburn T."/>
            <person name="Howarth C."/>
            <person name="Jen D."/>
            <person name="Larson L."/>
            <person name="Mehta T."/>
            <person name="Park D."/>
            <person name="Pearson M."/>
            <person name="Roberts A."/>
            <person name="Saif S."/>
            <person name="Shenoy N."/>
            <person name="Sisk P."/>
            <person name="Stolte C."/>
            <person name="Sykes S."/>
            <person name="Thomson T."/>
            <person name="Walk T."/>
            <person name="White J."/>
            <person name="Yandava C."/>
            <person name="Burger G."/>
            <person name="Gray M.W."/>
            <person name="Holland P.W.H."/>
            <person name="King N."/>
            <person name="Lang F.B.F."/>
            <person name="Roger A.J."/>
            <person name="Ruiz-Trillo I."/>
            <person name="Lander E."/>
            <person name="Nusbaum C."/>
        </authorList>
    </citation>
    <scope>NUCLEOTIDE SEQUENCE [LARGE SCALE GENOMIC DNA]</scope>
    <source>
        <strain evidence="16 17">ATCC 50062</strain>
    </source>
</reference>
<evidence type="ECO:0000256" key="2">
    <source>
        <dbReference type="ARBA" id="ARBA00006849"/>
    </source>
</evidence>
<evidence type="ECO:0000259" key="14">
    <source>
        <dbReference type="PROSITE" id="PS51085"/>
    </source>
</evidence>
<feature type="binding site" evidence="13">
    <location>
        <position position="722"/>
    </location>
    <ligand>
        <name>Mo-molybdopterin</name>
        <dbReference type="ChEBI" id="CHEBI:71302"/>
    </ligand>
    <ligandPart>
        <name>Mo</name>
        <dbReference type="ChEBI" id="CHEBI:28685"/>
    </ligandPart>
</feature>
<dbReference type="Pfam" id="PF20256">
    <property type="entry name" value="MoCoBD_2"/>
    <property type="match status" value="1"/>
</dbReference>
<dbReference type="GO" id="GO:0005506">
    <property type="term" value="F:iron ion binding"/>
    <property type="evidence" value="ECO:0007669"/>
    <property type="project" value="InterPro"/>
</dbReference>
<dbReference type="Gene3D" id="1.10.150.120">
    <property type="entry name" value="[2Fe-2S]-binding domain"/>
    <property type="match status" value="1"/>
</dbReference>
<evidence type="ECO:0000256" key="10">
    <source>
        <dbReference type="ARBA" id="ARBA00023014"/>
    </source>
</evidence>
<dbReference type="GO" id="GO:0051537">
    <property type="term" value="F:2 iron, 2 sulfur cluster binding"/>
    <property type="evidence" value="ECO:0007669"/>
    <property type="project" value="UniProtKB-KW"/>
</dbReference>
<dbReference type="PROSITE" id="PS51085">
    <property type="entry name" value="2FE2S_FER_2"/>
    <property type="match status" value="1"/>
</dbReference>
<dbReference type="Gene3D" id="3.30.465.10">
    <property type="match status" value="1"/>
</dbReference>
<dbReference type="SMART" id="SM01008">
    <property type="entry name" value="Ald_Xan_dh_C"/>
    <property type="match status" value="1"/>
</dbReference>
<evidence type="ECO:0000313" key="16">
    <source>
        <dbReference type="EMBL" id="KNC55296.1"/>
    </source>
</evidence>
<dbReference type="RefSeq" id="XP_013753116.1">
    <property type="nucleotide sequence ID" value="XM_013897662.1"/>
</dbReference>
<dbReference type="Gene3D" id="3.90.1170.50">
    <property type="entry name" value="Aldehyde oxidase/xanthine dehydrogenase, a/b hammerhead"/>
    <property type="match status" value="1"/>
</dbReference>
<dbReference type="Pfam" id="PF02738">
    <property type="entry name" value="MoCoBD_1"/>
    <property type="match status" value="1"/>
</dbReference>
<dbReference type="SUPFAM" id="SSF56176">
    <property type="entry name" value="FAD-binding/transporter-associated domain-like"/>
    <property type="match status" value="1"/>
</dbReference>
<dbReference type="InterPro" id="IPR046867">
    <property type="entry name" value="AldOxase/xan_DH_MoCoBD2"/>
</dbReference>
<dbReference type="PIRSF" id="PIRSF000127">
    <property type="entry name" value="Xanthine_DH"/>
    <property type="match status" value="1"/>
</dbReference>
<dbReference type="Pfam" id="PF00111">
    <property type="entry name" value="Fer2"/>
    <property type="match status" value="1"/>
</dbReference>
<name>A0A0L0DTB7_THETB</name>
<comment type="cofactor">
    <cofactor evidence="13">
        <name>Mo-molybdopterin</name>
        <dbReference type="ChEBI" id="CHEBI:71302"/>
    </cofactor>
    <text evidence="13">Binds 1 Mo-molybdopterin (Mo-MPT) cofactor per subunit.</text>
</comment>
<dbReference type="SUPFAM" id="SSF54665">
    <property type="entry name" value="CO dehydrogenase molybdoprotein N-domain-like"/>
    <property type="match status" value="1"/>
</dbReference>
<evidence type="ECO:0000259" key="15">
    <source>
        <dbReference type="PROSITE" id="PS51387"/>
    </source>
</evidence>
<evidence type="ECO:0000313" key="17">
    <source>
        <dbReference type="Proteomes" id="UP000054408"/>
    </source>
</evidence>
<feature type="binding site" evidence="13">
    <location>
        <position position="691"/>
    </location>
    <ligand>
        <name>Mo-molybdopterin</name>
        <dbReference type="ChEBI" id="CHEBI:71302"/>
    </ligand>
    <ligandPart>
        <name>Mo</name>
        <dbReference type="ChEBI" id="CHEBI:28685"/>
    </ligandPart>
</feature>
<evidence type="ECO:0000256" key="9">
    <source>
        <dbReference type="ARBA" id="ARBA00023004"/>
    </source>
</evidence>
<feature type="binding site" evidence="13">
    <location>
        <position position="1002"/>
    </location>
    <ligand>
        <name>Mo-molybdopterin</name>
        <dbReference type="ChEBI" id="CHEBI:71302"/>
    </ligand>
    <ligandPart>
        <name>Mo</name>
        <dbReference type="ChEBI" id="CHEBI:28685"/>
    </ligandPart>
</feature>
<comment type="cofactor">
    <cofactor evidence="1 12">
        <name>FAD</name>
        <dbReference type="ChEBI" id="CHEBI:57692"/>
    </cofactor>
</comment>
<dbReference type="InterPro" id="IPR002888">
    <property type="entry name" value="2Fe-2S-bd"/>
</dbReference>
<dbReference type="Pfam" id="PF01315">
    <property type="entry name" value="Ald_Xan_dh_C"/>
    <property type="match status" value="1"/>
</dbReference>
<dbReference type="InterPro" id="IPR005107">
    <property type="entry name" value="CO_DH_flav_C"/>
</dbReference>
<dbReference type="PROSITE" id="PS00197">
    <property type="entry name" value="2FE2S_FER_1"/>
    <property type="match status" value="1"/>
</dbReference>
<dbReference type="PROSITE" id="PS51387">
    <property type="entry name" value="FAD_PCMH"/>
    <property type="match status" value="1"/>
</dbReference>
<dbReference type="InterPro" id="IPR036683">
    <property type="entry name" value="CO_DH_flav_C_dom_sf"/>
</dbReference>
<dbReference type="AlphaFoldDB" id="A0A0L0DTB7"/>
<dbReference type="Gene3D" id="3.10.20.30">
    <property type="match status" value="1"/>
</dbReference>
<dbReference type="Gene3D" id="3.30.365.10">
    <property type="entry name" value="Aldehyde oxidase/xanthine dehydrogenase, molybdopterin binding domain"/>
    <property type="match status" value="4"/>
</dbReference>